<dbReference type="PRINTS" id="PR00604">
    <property type="entry name" value="CYTCHRMECIAB"/>
</dbReference>
<evidence type="ECO:0000313" key="9">
    <source>
        <dbReference type="EMBL" id="RIA55296.1"/>
    </source>
</evidence>
<keyword evidence="2 6" id="KW-0349">Heme</keyword>
<dbReference type="GO" id="GO:0020037">
    <property type="term" value="F:heme binding"/>
    <property type="evidence" value="ECO:0007669"/>
    <property type="project" value="InterPro"/>
</dbReference>
<evidence type="ECO:0000256" key="2">
    <source>
        <dbReference type="ARBA" id="ARBA00022617"/>
    </source>
</evidence>
<evidence type="ECO:0000256" key="4">
    <source>
        <dbReference type="ARBA" id="ARBA00022982"/>
    </source>
</evidence>
<evidence type="ECO:0000256" key="3">
    <source>
        <dbReference type="ARBA" id="ARBA00022723"/>
    </source>
</evidence>
<dbReference type="RefSeq" id="WP_119060220.1">
    <property type="nucleotide sequence ID" value="NZ_QXDF01000001.1"/>
</dbReference>
<feature type="compositionally biased region" description="Acidic residues" evidence="7">
    <location>
        <begin position="219"/>
        <end position="236"/>
    </location>
</feature>
<dbReference type="GO" id="GO:0009055">
    <property type="term" value="F:electron transfer activity"/>
    <property type="evidence" value="ECO:0007669"/>
    <property type="project" value="InterPro"/>
</dbReference>
<evidence type="ECO:0000313" key="10">
    <source>
        <dbReference type="Proteomes" id="UP000266273"/>
    </source>
</evidence>
<protein>
    <submittedName>
        <fullName evidence="9">Cytochrome c2</fullName>
    </submittedName>
</protein>
<evidence type="ECO:0000259" key="8">
    <source>
        <dbReference type="PROSITE" id="PS51007"/>
    </source>
</evidence>
<feature type="region of interest" description="Disordered" evidence="7">
    <location>
        <begin position="171"/>
        <end position="243"/>
    </location>
</feature>
<dbReference type="InterPro" id="IPR036909">
    <property type="entry name" value="Cyt_c-like_dom_sf"/>
</dbReference>
<sequence length="397" mass="41278">MDLWTFNKLAAAVLLSLLVIIGGNTAISILYPEGGPGEYQVVQVEEETQTAEAGQKEEEAPKVEPLPVRLAAADPAAGETVSRQCTACHVFEEGGPNRVGPNLYAVPGRDVASVDGFSYSSALQEYGGEWTYEKLDCFLKNPSDCVPGTSMGYAGIKDPQDRADMIAYLASLGDTPPYPEPEETAEAPAETEQAAAPEAAPAEEGEAAGEEQAAQAEEPAGEEAATEEAATEEAAETAEAPAGEDKLAAMFADASAAEGEKAIRVCSACHTFEEGGPNRVGPNLYGIMGSDIAAVDGFGYSNALKGLDGKWTYERMNEWLANPMDYVPGTTMAYQGVKDDAKRADIIAYLASLGEAPPLPGTEQDTGQAETGEDAAQADGAGSETEAASLEGDASAN</sequence>
<dbReference type="SUPFAM" id="SSF46626">
    <property type="entry name" value="Cytochrome c"/>
    <property type="match status" value="2"/>
</dbReference>
<dbReference type="AlphaFoldDB" id="A0A397Q1N1"/>
<reference evidence="9 10" key="1">
    <citation type="submission" date="2018-08" db="EMBL/GenBank/DDBJ databases">
        <title>Genomic Encyclopedia of Archaeal and Bacterial Type Strains, Phase II (KMG-II): from individual species to whole genera.</title>
        <authorList>
            <person name="Goeker M."/>
        </authorList>
    </citation>
    <scope>NUCLEOTIDE SEQUENCE [LARGE SCALE GENOMIC DNA]</scope>
    <source>
        <strain evidence="9 10">DSM 5002</strain>
    </source>
</reference>
<feature type="region of interest" description="Disordered" evidence="7">
    <location>
        <begin position="355"/>
        <end position="397"/>
    </location>
</feature>
<feature type="compositionally biased region" description="Low complexity" evidence="7">
    <location>
        <begin position="186"/>
        <end position="200"/>
    </location>
</feature>
<dbReference type="EMBL" id="QXDF01000001">
    <property type="protein sequence ID" value="RIA55296.1"/>
    <property type="molecule type" value="Genomic_DNA"/>
</dbReference>
<name>A0A397Q1N1_9HYPH</name>
<dbReference type="InterPro" id="IPR009056">
    <property type="entry name" value="Cyt_c-like_dom"/>
</dbReference>
<keyword evidence="4" id="KW-0249">Electron transport</keyword>
<keyword evidence="1" id="KW-0813">Transport</keyword>
<keyword evidence="10" id="KW-1185">Reference proteome</keyword>
<organism evidence="9 10">
    <name type="scientific">Dichotomicrobium thermohalophilum</name>
    <dbReference type="NCBI Taxonomy" id="933063"/>
    <lineage>
        <taxon>Bacteria</taxon>
        <taxon>Pseudomonadati</taxon>
        <taxon>Pseudomonadota</taxon>
        <taxon>Alphaproteobacteria</taxon>
        <taxon>Hyphomicrobiales</taxon>
        <taxon>Hyphomicrobiaceae</taxon>
        <taxon>Dichotomicrobium</taxon>
    </lineage>
</organism>
<evidence type="ECO:0000256" key="6">
    <source>
        <dbReference type="PROSITE-ProRule" id="PRU00433"/>
    </source>
</evidence>
<dbReference type="PROSITE" id="PS51007">
    <property type="entry name" value="CYTC"/>
    <property type="match status" value="2"/>
</dbReference>
<dbReference type="GO" id="GO:0046872">
    <property type="term" value="F:metal ion binding"/>
    <property type="evidence" value="ECO:0007669"/>
    <property type="project" value="UniProtKB-KW"/>
</dbReference>
<proteinExistence type="predicted"/>
<evidence type="ECO:0000256" key="5">
    <source>
        <dbReference type="ARBA" id="ARBA00023004"/>
    </source>
</evidence>
<dbReference type="Pfam" id="PF00034">
    <property type="entry name" value="Cytochrom_C"/>
    <property type="match status" value="1"/>
</dbReference>
<dbReference type="PANTHER" id="PTHR11961">
    <property type="entry name" value="CYTOCHROME C"/>
    <property type="match status" value="1"/>
</dbReference>
<gene>
    <name evidence="9" type="ORF">BXY53_0357</name>
</gene>
<dbReference type="OrthoDB" id="9805828at2"/>
<dbReference type="InterPro" id="IPR002327">
    <property type="entry name" value="Cyt_c_1A/1B"/>
</dbReference>
<comment type="caution">
    <text evidence="9">The sequence shown here is derived from an EMBL/GenBank/DDBJ whole genome shotgun (WGS) entry which is preliminary data.</text>
</comment>
<dbReference type="Gene3D" id="1.10.760.10">
    <property type="entry name" value="Cytochrome c-like domain"/>
    <property type="match status" value="2"/>
</dbReference>
<keyword evidence="5 6" id="KW-0408">Iron</keyword>
<evidence type="ECO:0000256" key="7">
    <source>
        <dbReference type="SAM" id="MobiDB-lite"/>
    </source>
</evidence>
<keyword evidence="3 6" id="KW-0479">Metal-binding</keyword>
<dbReference type="Proteomes" id="UP000266273">
    <property type="component" value="Unassembled WGS sequence"/>
</dbReference>
<feature type="domain" description="Cytochrome c" evidence="8">
    <location>
        <begin position="73"/>
        <end position="173"/>
    </location>
</feature>
<accession>A0A397Q1N1</accession>
<feature type="domain" description="Cytochrome c" evidence="8">
    <location>
        <begin position="254"/>
        <end position="354"/>
    </location>
</feature>
<evidence type="ECO:0000256" key="1">
    <source>
        <dbReference type="ARBA" id="ARBA00022448"/>
    </source>
</evidence>